<evidence type="ECO:0000313" key="1">
    <source>
        <dbReference type="EMBL" id="KAG2250211.1"/>
    </source>
</evidence>
<organism evidence="1 2">
    <name type="scientific">Brassica carinata</name>
    <name type="common">Ethiopian mustard</name>
    <name type="synonym">Abyssinian cabbage</name>
    <dbReference type="NCBI Taxonomy" id="52824"/>
    <lineage>
        <taxon>Eukaryota</taxon>
        <taxon>Viridiplantae</taxon>
        <taxon>Streptophyta</taxon>
        <taxon>Embryophyta</taxon>
        <taxon>Tracheophyta</taxon>
        <taxon>Spermatophyta</taxon>
        <taxon>Magnoliopsida</taxon>
        <taxon>eudicotyledons</taxon>
        <taxon>Gunneridae</taxon>
        <taxon>Pentapetalae</taxon>
        <taxon>rosids</taxon>
        <taxon>malvids</taxon>
        <taxon>Brassicales</taxon>
        <taxon>Brassicaceae</taxon>
        <taxon>Brassiceae</taxon>
        <taxon>Brassica</taxon>
    </lineage>
</organism>
<dbReference type="OrthoDB" id="10511834at2759"/>
<comment type="caution">
    <text evidence="1">The sequence shown here is derived from an EMBL/GenBank/DDBJ whole genome shotgun (WGS) entry which is preliminary data.</text>
</comment>
<accession>A0A8X7PE03</accession>
<keyword evidence="2" id="KW-1185">Reference proteome</keyword>
<reference evidence="1 2" key="1">
    <citation type="submission" date="2020-02" db="EMBL/GenBank/DDBJ databases">
        <authorList>
            <person name="Ma Q."/>
            <person name="Huang Y."/>
            <person name="Song X."/>
            <person name="Pei D."/>
        </authorList>
    </citation>
    <scope>NUCLEOTIDE SEQUENCE [LARGE SCALE GENOMIC DNA]</scope>
    <source>
        <strain evidence="1">Sxm20200214</strain>
        <tissue evidence="1">Leaf</tissue>
    </source>
</reference>
<evidence type="ECO:0000313" key="2">
    <source>
        <dbReference type="Proteomes" id="UP000886595"/>
    </source>
</evidence>
<dbReference type="AlphaFoldDB" id="A0A8X7PE03"/>
<dbReference type="EMBL" id="JAAMPC010000016">
    <property type="protein sequence ID" value="KAG2250211.1"/>
    <property type="molecule type" value="Genomic_DNA"/>
</dbReference>
<proteinExistence type="predicted"/>
<protein>
    <submittedName>
        <fullName evidence="1">Uncharacterized protein</fullName>
    </submittedName>
</protein>
<name>A0A8X7PE03_BRACI</name>
<sequence>MNLNSGKHGLSMLRSSGDSIRRFDENAWIDVERSILQDFFYAEEGSEGTEIGATGPALAADTRRLESGDQNPIEAQQLCGRARKEKMSILAT</sequence>
<dbReference type="Proteomes" id="UP000886595">
    <property type="component" value="Unassembled WGS sequence"/>
</dbReference>
<gene>
    <name evidence="1" type="ORF">Bca52824_080347</name>
</gene>